<keyword evidence="2" id="KW-1185">Reference proteome</keyword>
<protein>
    <submittedName>
        <fullName evidence="1">Uncharacterized protein</fullName>
    </submittedName>
</protein>
<gene>
    <name evidence="1" type="ORF">ACFSCV_14045</name>
</gene>
<sequence>MCGLCGSFGSEAHWSDGVADPALTPTAERHRRAAVANETLALYGLGVREWGGRFTLSSRTGKVAVVDTLGAVWPAAEKLIRRDCDPLDPAVIAALER</sequence>
<dbReference type="EMBL" id="JBHUER010000010">
    <property type="protein sequence ID" value="MFD1704122.1"/>
    <property type="molecule type" value="Genomic_DNA"/>
</dbReference>
<comment type="caution">
    <text evidence="1">The sequence shown here is derived from an EMBL/GenBank/DDBJ whole genome shotgun (WGS) entry which is preliminary data.</text>
</comment>
<reference evidence="2" key="1">
    <citation type="journal article" date="2019" name="Int. J. Syst. Evol. Microbiol.">
        <title>The Global Catalogue of Microorganisms (GCM) 10K type strain sequencing project: providing services to taxonomists for standard genome sequencing and annotation.</title>
        <authorList>
            <consortium name="The Broad Institute Genomics Platform"/>
            <consortium name="The Broad Institute Genome Sequencing Center for Infectious Disease"/>
            <person name="Wu L."/>
            <person name="Ma J."/>
        </authorList>
    </citation>
    <scope>NUCLEOTIDE SEQUENCE [LARGE SCALE GENOMIC DNA]</scope>
    <source>
        <strain evidence="2">KCTC 23707</strain>
    </source>
</reference>
<proteinExistence type="predicted"/>
<evidence type="ECO:0000313" key="2">
    <source>
        <dbReference type="Proteomes" id="UP001597308"/>
    </source>
</evidence>
<accession>A0ABW4K8K6</accession>
<evidence type="ECO:0000313" key="1">
    <source>
        <dbReference type="EMBL" id="MFD1704122.1"/>
    </source>
</evidence>
<organism evidence="1 2">
    <name type="scientific">Methylopila henanensis</name>
    <dbReference type="NCBI Taxonomy" id="873516"/>
    <lineage>
        <taxon>Bacteria</taxon>
        <taxon>Pseudomonadati</taxon>
        <taxon>Pseudomonadota</taxon>
        <taxon>Alphaproteobacteria</taxon>
        <taxon>Hyphomicrobiales</taxon>
        <taxon>Methylopilaceae</taxon>
        <taxon>Methylopila</taxon>
    </lineage>
</organism>
<name>A0ABW4K8K6_9HYPH</name>
<dbReference type="RefSeq" id="WP_378800201.1">
    <property type="nucleotide sequence ID" value="NZ_JBHUER010000010.1"/>
</dbReference>
<dbReference type="Proteomes" id="UP001597308">
    <property type="component" value="Unassembled WGS sequence"/>
</dbReference>